<reference evidence="2" key="1">
    <citation type="submission" date="2018-05" db="EMBL/GenBank/DDBJ databases">
        <authorList>
            <person name="Du Z."/>
            <person name="Wang X."/>
        </authorList>
    </citation>
    <scope>NUCLEOTIDE SEQUENCE [LARGE SCALE GENOMIC DNA]</scope>
    <source>
        <strain evidence="2">CQN31</strain>
    </source>
</reference>
<evidence type="ECO:0008006" key="3">
    <source>
        <dbReference type="Google" id="ProtNLM"/>
    </source>
</evidence>
<dbReference type="OrthoDB" id="7275269at2"/>
<keyword evidence="2" id="KW-1185">Reference proteome</keyword>
<accession>A0A317F4M7</accession>
<dbReference type="EMBL" id="QGNA01000008">
    <property type="protein sequence ID" value="PWS34104.1"/>
    <property type="molecule type" value="Genomic_DNA"/>
</dbReference>
<organism evidence="1 2">
    <name type="scientific">Falsiroseomonas bella</name>
    <dbReference type="NCBI Taxonomy" id="2184016"/>
    <lineage>
        <taxon>Bacteria</taxon>
        <taxon>Pseudomonadati</taxon>
        <taxon>Pseudomonadota</taxon>
        <taxon>Alphaproteobacteria</taxon>
        <taxon>Acetobacterales</taxon>
        <taxon>Roseomonadaceae</taxon>
        <taxon>Falsiroseomonas</taxon>
    </lineage>
</organism>
<sequence length="189" mass="20417">MSEGILKGRERALEDAFFAQQEEALLKRLRDADRNRSRKDAIAAALPIQDEALLDRLVALELGPQSVAALALAPLVFVAWADGTLEPAEKEAVLRAAREAGVDKQPEAMALLDHWLKTKPSPQLLDAWRGYAHAIVSALPPESRATMAQKTIGRARTVAQAAGGFLGLSSRISDAEKHVLAELEKVLLG</sequence>
<dbReference type="RefSeq" id="WP_109873473.1">
    <property type="nucleotide sequence ID" value="NZ_QGNA01000008.1"/>
</dbReference>
<dbReference type="Proteomes" id="UP000245765">
    <property type="component" value="Unassembled WGS sequence"/>
</dbReference>
<gene>
    <name evidence="1" type="ORF">DFH01_26095</name>
</gene>
<name>A0A317F4M7_9PROT</name>
<dbReference type="InterPro" id="IPR029024">
    <property type="entry name" value="TerB-like"/>
</dbReference>
<comment type="caution">
    <text evidence="1">The sequence shown here is derived from an EMBL/GenBank/DDBJ whole genome shotgun (WGS) entry which is preliminary data.</text>
</comment>
<evidence type="ECO:0000313" key="2">
    <source>
        <dbReference type="Proteomes" id="UP000245765"/>
    </source>
</evidence>
<dbReference type="AlphaFoldDB" id="A0A317F4M7"/>
<dbReference type="SUPFAM" id="SSF158682">
    <property type="entry name" value="TerB-like"/>
    <property type="match status" value="1"/>
</dbReference>
<protein>
    <recommendedName>
        <fullName evidence="3">Co-chaperone DjlA N-terminal domain-containing protein</fullName>
    </recommendedName>
</protein>
<proteinExistence type="predicted"/>
<evidence type="ECO:0000313" key="1">
    <source>
        <dbReference type="EMBL" id="PWS34104.1"/>
    </source>
</evidence>